<organism evidence="2 3">
    <name type="scientific">Aquilutibacter rugosus</name>
    <dbReference type="NCBI Taxonomy" id="3115820"/>
    <lineage>
        <taxon>Bacteria</taxon>
        <taxon>Pseudomonadati</taxon>
        <taxon>Pseudomonadota</taxon>
        <taxon>Gammaproteobacteria</taxon>
        <taxon>Lysobacterales</taxon>
        <taxon>Lysobacteraceae</taxon>
        <taxon>Aquilutibacter</taxon>
    </lineage>
</organism>
<dbReference type="EMBL" id="JAZHBO010000002">
    <property type="protein sequence ID" value="MEF2155702.1"/>
    <property type="molecule type" value="Genomic_DNA"/>
</dbReference>
<keyword evidence="3" id="KW-1185">Reference proteome</keyword>
<evidence type="ECO:0000256" key="1">
    <source>
        <dbReference type="SAM" id="SignalP"/>
    </source>
</evidence>
<reference evidence="2 3" key="1">
    <citation type="submission" date="2024-01" db="EMBL/GenBank/DDBJ databases">
        <title>Novel species of the genus Luteimonas isolated from rivers.</title>
        <authorList>
            <person name="Lu H."/>
        </authorList>
    </citation>
    <scope>NUCLEOTIDE SEQUENCE [LARGE SCALE GENOMIC DNA]</scope>
    <source>
        <strain evidence="2 3">FXH3W</strain>
    </source>
</reference>
<dbReference type="Proteomes" id="UP001356170">
    <property type="component" value="Unassembled WGS sequence"/>
</dbReference>
<name>A0ABU7UZ06_9GAMM</name>
<feature type="chain" id="PRO_5046159315" description="Secreted protein" evidence="1">
    <location>
        <begin position="18"/>
        <end position="156"/>
    </location>
</feature>
<evidence type="ECO:0000313" key="3">
    <source>
        <dbReference type="Proteomes" id="UP001356170"/>
    </source>
</evidence>
<feature type="signal peptide" evidence="1">
    <location>
        <begin position="1"/>
        <end position="17"/>
    </location>
</feature>
<evidence type="ECO:0000313" key="2">
    <source>
        <dbReference type="EMBL" id="MEF2155702.1"/>
    </source>
</evidence>
<accession>A0ABU7UZ06</accession>
<proteinExistence type="predicted"/>
<protein>
    <recommendedName>
        <fullName evidence="4">Secreted protein</fullName>
    </recommendedName>
</protein>
<dbReference type="RefSeq" id="WP_331703710.1">
    <property type="nucleotide sequence ID" value="NZ_JAZHBO010000002.1"/>
</dbReference>
<comment type="caution">
    <text evidence="2">The sequence shown here is derived from an EMBL/GenBank/DDBJ whole genome shotgun (WGS) entry which is preliminary data.</text>
</comment>
<keyword evidence="1" id="KW-0732">Signal</keyword>
<gene>
    <name evidence="2" type="ORF">V3390_05565</name>
</gene>
<sequence length="156" mass="17476">MKRLAFLLLLLPLSAMAGDYVKLEDRLTAEQRVATGVAGLSAAQLELLNSILSGVEQEQQRKSRDQREQAAEREATLLETLDGRPIQAVAKGTFASWEPGTLVELDNGQRWKVLKGYGKLRAPRTDLPVRIVPGMAGRWFMEFDENLPKARVFRID</sequence>
<evidence type="ECO:0008006" key="4">
    <source>
        <dbReference type="Google" id="ProtNLM"/>
    </source>
</evidence>